<comment type="similarity">
    <text evidence="1">Belongs to the glycosyltransferase group 1 family. Glycosyltransferase 4 subfamily.</text>
</comment>
<comment type="caution">
    <text evidence="5">The sequence shown here is derived from an EMBL/GenBank/DDBJ whole genome shotgun (WGS) entry which is preliminary data.</text>
</comment>
<dbReference type="SUPFAM" id="SSF53756">
    <property type="entry name" value="UDP-Glycosyltransferase/glycogen phosphorylase"/>
    <property type="match status" value="1"/>
</dbReference>
<protein>
    <submittedName>
        <fullName evidence="5">Glycosyltransferase</fullName>
    </submittedName>
</protein>
<keyword evidence="3 5" id="KW-0808">Transferase</keyword>
<dbReference type="AlphaFoldDB" id="A0A3D8H7Z7"/>
<dbReference type="Gene3D" id="3.40.50.2000">
    <property type="entry name" value="Glycogen Phosphorylase B"/>
    <property type="match status" value="2"/>
</dbReference>
<organism evidence="5 6">
    <name type="scientific">Marinobacter flavimaris</name>
    <dbReference type="NCBI Taxonomy" id="262076"/>
    <lineage>
        <taxon>Bacteria</taxon>
        <taxon>Pseudomonadati</taxon>
        <taxon>Pseudomonadota</taxon>
        <taxon>Gammaproteobacteria</taxon>
        <taxon>Pseudomonadales</taxon>
        <taxon>Marinobacteraceae</taxon>
        <taxon>Marinobacter</taxon>
    </lineage>
</organism>
<dbReference type="GO" id="GO:0016757">
    <property type="term" value="F:glycosyltransferase activity"/>
    <property type="evidence" value="ECO:0007669"/>
    <property type="project" value="UniProtKB-KW"/>
</dbReference>
<dbReference type="PANTHER" id="PTHR12526:SF640">
    <property type="entry name" value="COLANIC ACID BIOSYNTHESIS GLYCOSYLTRANSFERASE WCAL-RELATED"/>
    <property type="match status" value="1"/>
</dbReference>
<accession>A0A3D8H7Z7</accession>
<evidence type="ECO:0000259" key="4">
    <source>
        <dbReference type="Pfam" id="PF00534"/>
    </source>
</evidence>
<keyword evidence="2" id="KW-0328">Glycosyltransferase</keyword>
<dbReference type="Proteomes" id="UP000256431">
    <property type="component" value="Unassembled WGS sequence"/>
</dbReference>
<dbReference type="EMBL" id="QRDH01000001">
    <property type="protein sequence ID" value="RDU42777.1"/>
    <property type="molecule type" value="Genomic_DNA"/>
</dbReference>
<keyword evidence="6" id="KW-1185">Reference proteome</keyword>
<gene>
    <name evidence="5" type="ORF">DXI23_03685</name>
</gene>
<dbReference type="RefSeq" id="WP_104271115.1">
    <property type="nucleotide sequence ID" value="NZ_PSSW01000008.1"/>
</dbReference>
<evidence type="ECO:0000313" key="6">
    <source>
        <dbReference type="Proteomes" id="UP000256431"/>
    </source>
</evidence>
<feature type="domain" description="Glycosyl transferase family 1" evidence="4">
    <location>
        <begin position="154"/>
        <end position="295"/>
    </location>
</feature>
<dbReference type="Pfam" id="PF00534">
    <property type="entry name" value="Glycos_transf_1"/>
    <property type="match status" value="1"/>
</dbReference>
<evidence type="ECO:0000256" key="3">
    <source>
        <dbReference type="ARBA" id="ARBA00022679"/>
    </source>
</evidence>
<dbReference type="GO" id="GO:1901135">
    <property type="term" value="P:carbohydrate derivative metabolic process"/>
    <property type="evidence" value="ECO:0007669"/>
    <property type="project" value="UniProtKB-ARBA"/>
</dbReference>
<name>A0A3D8H7Z7_9GAMM</name>
<evidence type="ECO:0000256" key="2">
    <source>
        <dbReference type="ARBA" id="ARBA00022676"/>
    </source>
</evidence>
<evidence type="ECO:0000313" key="5">
    <source>
        <dbReference type="EMBL" id="RDU42777.1"/>
    </source>
</evidence>
<dbReference type="InterPro" id="IPR001296">
    <property type="entry name" value="Glyco_trans_1"/>
</dbReference>
<reference evidence="5 6" key="1">
    <citation type="submission" date="2018-08" db="EMBL/GenBank/DDBJ databases">
        <title>Genome sequence of Marinobacter flavimaris KCTC 12185.</title>
        <authorList>
            <person name="Chun J."/>
            <person name="Kim B.-Y."/>
            <person name="Choi S.-B."/>
            <person name="Kwak M.-J."/>
        </authorList>
    </citation>
    <scope>NUCLEOTIDE SEQUENCE [LARGE SCALE GENOMIC DNA]</scope>
    <source>
        <strain evidence="5 6">KCTC 12185</strain>
    </source>
</reference>
<dbReference type="CDD" id="cd03801">
    <property type="entry name" value="GT4_PimA-like"/>
    <property type="match status" value="1"/>
</dbReference>
<sequence length="367" mass="42146">MHSIKVGLTEMHGIAQEYAKFPPEGVDYFPVETSDQFTRRVFKSAAKGVFAQVKPNNMDIIEAPLFPILTKQPWIYTPAHFSSIGSYDLLGLPTPRFIKMLLAKRILKADNFKKLIFKSQYGLTSLLDYGNITDKDILAKTEVIYPAVRDIPDEKIAYREERLNFLFVGEFFRKGGANVVDAFLKLREKYDHISLTICSNKSLQTSNRTMAQEYLNKIDQCPAIEIGFYDRETLMEKIIPESDIYLCPTYQEAWGFSIQEAMAYGRTIITSDISAIPEMITDNESGLMVPIKDKDFIKNSKGYTVNSIPEDFMKHVTENLYDRCKYLIENPAERERLGRSALKVSRSKFSMKSRQSKMKEIYKSSLL</sequence>
<proteinExistence type="inferred from homology"/>
<dbReference type="PANTHER" id="PTHR12526">
    <property type="entry name" value="GLYCOSYLTRANSFERASE"/>
    <property type="match status" value="1"/>
</dbReference>
<evidence type="ECO:0000256" key="1">
    <source>
        <dbReference type="ARBA" id="ARBA00009481"/>
    </source>
</evidence>